<evidence type="ECO:0000313" key="10">
    <source>
        <dbReference type="Proteomes" id="UP001152599"/>
    </source>
</evidence>
<keyword evidence="9" id="KW-0548">Nucleotidyltransferase</keyword>
<dbReference type="InterPro" id="IPR015927">
    <property type="entry name" value="Peptidase_S24_S26A/B/C"/>
</dbReference>
<protein>
    <submittedName>
        <fullName evidence="9">Translesion error-prone DNA polymerase V autoproteolytic subunit</fullName>
        <ecNumber evidence="9">2.7.7.7</ecNumber>
    </submittedName>
</protein>
<name>A0A9X4RU25_9FLAO</name>
<evidence type="ECO:0000256" key="2">
    <source>
        <dbReference type="ARBA" id="ARBA00022763"/>
    </source>
</evidence>
<keyword evidence="3 7" id="KW-0378">Hydrolase</keyword>
<dbReference type="CDD" id="cd06529">
    <property type="entry name" value="S24_LexA-like"/>
    <property type="match status" value="1"/>
</dbReference>
<dbReference type="Proteomes" id="UP001152599">
    <property type="component" value="Unassembled WGS sequence"/>
</dbReference>
<dbReference type="EMBL" id="JANCMU010000001">
    <property type="protein sequence ID" value="MDG4945256.1"/>
    <property type="molecule type" value="Genomic_DNA"/>
</dbReference>
<keyword evidence="6" id="KW-0742">SOS response</keyword>
<dbReference type="PANTHER" id="PTHR33516">
    <property type="entry name" value="LEXA REPRESSOR"/>
    <property type="match status" value="1"/>
</dbReference>
<dbReference type="InterPro" id="IPR050077">
    <property type="entry name" value="LexA_repressor"/>
</dbReference>
<evidence type="ECO:0000256" key="7">
    <source>
        <dbReference type="RuleBase" id="RU003991"/>
    </source>
</evidence>
<keyword evidence="10" id="KW-1185">Reference proteome</keyword>
<evidence type="ECO:0000256" key="5">
    <source>
        <dbReference type="ARBA" id="ARBA00023204"/>
    </source>
</evidence>
<proteinExistence type="inferred from homology"/>
<dbReference type="GO" id="GO:0003677">
    <property type="term" value="F:DNA binding"/>
    <property type="evidence" value="ECO:0007669"/>
    <property type="project" value="InterPro"/>
</dbReference>
<dbReference type="RefSeq" id="WP_304416713.1">
    <property type="nucleotide sequence ID" value="NZ_JANAIE010000003.1"/>
</dbReference>
<gene>
    <name evidence="9" type="primary">umuD</name>
    <name evidence="9" type="ORF">NMK71_02420</name>
</gene>
<keyword evidence="9" id="KW-0808">Transferase</keyword>
<evidence type="ECO:0000256" key="6">
    <source>
        <dbReference type="ARBA" id="ARBA00023236"/>
    </source>
</evidence>
<comment type="similarity">
    <text evidence="1 7">Belongs to the peptidase S24 family.</text>
</comment>
<evidence type="ECO:0000256" key="3">
    <source>
        <dbReference type="ARBA" id="ARBA00022801"/>
    </source>
</evidence>
<accession>A0A9X4RU25</accession>
<dbReference type="InterPro" id="IPR006197">
    <property type="entry name" value="Peptidase_S24_LexA"/>
</dbReference>
<evidence type="ECO:0000313" key="9">
    <source>
        <dbReference type="EMBL" id="MDG4945256.1"/>
    </source>
</evidence>
<dbReference type="Pfam" id="PF00717">
    <property type="entry name" value="Peptidase_S24"/>
    <property type="match status" value="1"/>
</dbReference>
<keyword evidence="4 7" id="KW-0068">Autocatalytic cleavage</keyword>
<evidence type="ECO:0000256" key="4">
    <source>
        <dbReference type="ARBA" id="ARBA00022813"/>
    </source>
</evidence>
<reference evidence="9" key="1">
    <citation type="submission" date="2022-07" db="EMBL/GenBank/DDBJ databases">
        <title>Description and genome-wide analysis of Profundicola chukchiensis gen. nov., sp. nov., marine bacteria isolated from bottom sediments of the Chukchi Sea.</title>
        <authorList>
            <person name="Romanenko L."/>
            <person name="Otstavnykh N."/>
            <person name="Kurilenko V."/>
            <person name="Eremeev V."/>
            <person name="Velansky P."/>
            <person name="Mikhailov V."/>
            <person name="Isaeva M."/>
        </authorList>
    </citation>
    <scope>NUCLEOTIDE SEQUENCE</scope>
    <source>
        <strain evidence="9">KMM 9713</strain>
    </source>
</reference>
<keyword evidence="5" id="KW-0234">DNA repair</keyword>
<dbReference type="EC" id="2.7.7.7" evidence="9"/>
<dbReference type="Gene3D" id="2.10.109.10">
    <property type="entry name" value="Umud Fragment, subunit A"/>
    <property type="match status" value="1"/>
</dbReference>
<dbReference type="GO" id="GO:0016787">
    <property type="term" value="F:hydrolase activity"/>
    <property type="evidence" value="ECO:0007669"/>
    <property type="project" value="UniProtKB-KW"/>
</dbReference>
<dbReference type="PRINTS" id="PR00726">
    <property type="entry name" value="LEXASERPTASE"/>
</dbReference>
<feature type="domain" description="Peptidase S24/S26A/S26B/S26C" evidence="8">
    <location>
        <begin position="19"/>
        <end position="135"/>
    </location>
</feature>
<keyword evidence="2" id="KW-0227">DNA damage</keyword>
<sequence>MSMVLEILHAEDNFHLELPVYTNGISCGMPNPQYESIAGKMDMNKKLIQNPLTTFYARVSGQSMIDDGIDDGDLLVIDRSLEPEDGKIAVCFIDGEFTCKRIKLKRDGIWLMPANVDYRPIHISEESNFQIWGIVTHVIKSF</sequence>
<dbReference type="AlphaFoldDB" id="A0A9X4RU25"/>
<comment type="caution">
    <text evidence="9">The sequence shown here is derived from an EMBL/GenBank/DDBJ whole genome shotgun (WGS) entry which is preliminary data.</text>
</comment>
<dbReference type="SUPFAM" id="SSF51306">
    <property type="entry name" value="LexA/Signal peptidase"/>
    <property type="match status" value="1"/>
</dbReference>
<dbReference type="GO" id="GO:0009432">
    <property type="term" value="P:SOS response"/>
    <property type="evidence" value="ECO:0007669"/>
    <property type="project" value="UniProtKB-KW"/>
</dbReference>
<organism evidence="9 10">
    <name type="scientific">Profundicola chukchiensis</name>
    <dbReference type="NCBI Taxonomy" id="2961959"/>
    <lineage>
        <taxon>Bacteria</taxon>
        <taxon>Pseudomonadati</taxon>
        <taxon>Bacteroidota</taxon>
        <taxon>Flavobacteriia</taxon>
        <taxon>Flavobacteriales</taxon>
        <taxon>Weeksellaceae</taxon>
        <taxon>Profundicola</taxon>
    </lineage>
</organism>
<dbReference type="NCBIfam" id="NF007621">
    <property type="entry name" value="PRK10276.1"/>
    <property type="match status" value="1"/>
</dbReference>
<dbReference type="InterPro" id="IPR039418">
    <property type="entry name" value="LexA-like"/>
</dbReference>
<dbReference type="GO" id="GO:0006355">
    <property type="term" value="P:regulation of DNA-templated transcription"/>
    <property type="evidence" value="ECO:0007669"/>
    <property type="project" value="InterPro"/>
</dbReference>
<dbReference type="PANTHER" id="PTHR33516:SF2">
    <property type="entry name" value="LEXA REPRESSOR-RELATED"/>
    <property type="match status" value="1"/>
</dbReference>
<evidence type="ECO:0000259" key="8">
    <source>
        <dbReference type="Pfam" id="PF00717"/>
    </source>
</evidence>
<dbReference type="GO" id="GO:0006281">
    <property type="term" value="P:DNA repair"/>
    <property type="evidence" value="ECO:0007669"/>
    <property type="project" value="UniProtKB-KW"/>
</dbReference>
<evidence type="ECO:0000256" key="1">
    <source>
        <dbReference type="ARBA" id="ARBA00007484"/>
    </source>
</evidence>
<dbReference type="InterPro" id="IPR036286">
    <property type="entry name" value="LexA/Signal_pep-like_sf"/>
</dbReference>
<dbReference type="GO" id="GO:0003887">
    <property type="term" value="F:DNA-directed DNA polymerase activity"/>
    <property type="evidence" value="ECO:0007669"/>
    <property type="project" value="UniProtKB-EC"/>
</dbReference>